<reference evidence="1 2" key="1">
    <citation type="submission" date="2016-10" db="EMBL/GenBank/DDBJ databases">
        <authorList>
            <person name="Varghese N."/>
            <person name="Submissions S."/>
        </authorList>
    </citation>
    <scope>NUCLEOTIDE SEQUENCE [LARGE SCALE GENOMIC DNA]</scope>
    <source>
        <strain evidence="1 2">LMG 18378</strain>
    </source>
</reference>
<protein>
    <submittedName>
        <fullName evidence="1">Uncharacterized protein</fullName>
    </submittedName>
</protein>
<accession>A0AAQ1HSH1</accession>
<name>A0AAQ1HSH1_9PSED</name>
<organism evidence="1 2">
    <name type="scientific">Pseudomonas citronellolis</name>
    <dbReference type="NCBI Taxonomy" id="53408"/>
    <lineage>
        <taxon>Bacteria</taxon>
        <taxon>Pseudomonadati</taxon>
        <taxon>Pseudomonadota</taxon>
        <taxon>Gammaproteobacteria</taxon>
        <taxon>Pseudomonadales</taxon>
        <taxon>Pseudomonadaceae</taxon>
        <taxon>Pseudomonas</taxon>
    </lineage>
</organism>
<evidence type="ECO:0000313" key="2">
    <source>
        <dbReference type="Proteomes" id="UP000183385"/>
    </source>
</evidence>
<sequence length="54" mass="5987">MHTRNPSTHAAAWKARAFSALRSNSSLSVRLARYNAAMARARALEAQEVANEHH</sequence>
<comment type="caution">
    <text evidence="1">The sequence shown here is derived from an EMBL/GenBank/DDBJ whole genome shotgun (WGS) entry which is preliminary data.</text>
</comment>
<proteinExistence type="predicted"/>
<evidence type="ECO:0000313" key="1">
    <source>
        <dbReference type="EMBL" id="SFC50029.1"/>
    </source>
</evidence>
<dbReference type="Proteomes" id="UP000183385">
    <property type="component" value="Unassembled WGS sequence"/>
</dbReference>
<dbReference type="AlphaFoldDB" id="A0AAQ1HSH1"/>
<dbReference type="EMBL" id="FOLS01000006">
    <property type="protein sequence ID" value="SFC50029.1"/>
    <property type="molecule type" value="Genomic_DNA"/>
</dbReference>
<keyword evidence="2" id="KW-1185">Reference proteome</keyword>
<gene>
    <name evidence="1" type="ORF">SAMN05216577_106146</name>
</gene>